<dbReference type="RefSeq" id="WP_350402961.1">
    <property type="nucleotide sequence ID" value="NZ_JBELOE010000278.1"/>
</dbReference>
<dbReference type="EMBL" id="JBELOE010000278">
    <property type="protein sequence ID" value="MER2493926.1"/>
    <property type="molecule type" value="Genomic_DNA"/>
</dbReference>
<evidence type="ECO:0000256" key="3">
    <source>
        <dbReference type="ARBA" id="ARBA00005349"/>
    </source>
</evidence>
<keyword evidence="4" id="KW-0285">Flavoprotein</keyword>
<dbReference type="PANTHER" id="PTHR43876:SF7">
    <property type="entry name" value="UBIQUINONE BIOSYNTHESIS MONOOXYGENASE COQ6, MITOCHONDRIAL"/>
    <property type="match status" value="1"/>
</dbReference>
<evidence type="ECO:0000256" key="6">
    <source>
        <dbReference type="ARBA" id="ARBA00023002"/>
    </source>
</evidence>
<evidence type="ECO:0000256" key="2">
    <source>
        <dbReference type="ARBA" id="ARBA00004749"/>
    </source>
</evidence>
<accession>A0ABV1RLV7</accession>
<dbReference type="Proteomes" id="UP001467690">
    <property type="component" value="Unassembled WGS sequence"/>
</dbReference>
<sequence length="413" mass="45498">MIDKFDLVIVGAGIVGLTCALAVARTGKRIAVVAAELAEKRTADNDNASLDALRVSAINQASINAFCQLNVWQRLAGEGHTPFSDMLVWDKNSHGKIEFSAENYNADFLGQIVQNSALITALLLELKSYDNCQLYPHNASQLDAKESEPVLLQLDNNRLLQAEFLVAADGAHSNIRKWLDVSLSFSEYGQTAIVANIQTSEKHQNTARQIFTPSGPLAFLPLANPHQSSIVWSLDFDECQQTLALDKNAFEHKLAATFDGVMGTTELISERISFPLVARYSQQFIKNRCLLIGDAAHTIHPLAGQGANLGIMDALAVAECIGEHWPTEESLQTDKLAAMMRQTMRWRQLDALERIAAMEIFKRSFGSDFLPLKIARAEVMNILNHMTPVKNQMAKIAMGLSGKLPELAKKMPL</sequence>
<comment type="caution">
    <text evidence="9">The sequence shown here is derived from an EMBL/GenBank/DDBJ whole genome shotgun (WGS) entry which is preliminary data.</text>
</comment>
<dbReference type="PRINTS" id="PR00420">
    <property type="entry name" value="RNGMNOXGNASE"/>
</dbReference>
<dbReference type="InterPro" id="IPR002938">
    <property type="entry name" value="FAD-bd"/>
</dbReference>
<evidence type="ECO:0000313" key="9">
    <source>
        <dbReference type="EMBL" id="MER2493926.1"/>
    </source>
</evidence>
<evidence type="ECO:0000256" key="7">
    <source>
        <dbReference type="ARBA" id="ARBA00023033"/>
    </source>
</evidence>
<dbReference type="Pfam" id="PF01494">
    <property type="entry name" value="FAD_binding_3"/>
    <property type="match status" value="1"/>
</dbReference>
<evidence type="ECO:0000256" key="5">
    <source>
        <dbReference type="ARBA" id="ARBA00022827"/>
    </source>
</evidence>
<name>A0ABV1RLV7_9ALTE</name>
<comment type="pathway">
    <text evidence="2">Cofactor biosynthesis; ubiquinone biosynthesis.</text>
</comment>
<dbReference type="InterPro" id="IPR010971">
    <property type="entry name" value="UbiH/COQ6"/>
</dbReference>
<proteinExistence type="inferred from homology"/>
<keyword evidence="5" id="KW-0274">FAD</keyword>
<dbReference type="InterPro" id="IPR036188">
    <property type="entry name" value="FAD/NAD-bd_sf"/>
</dbReference>
<dbReference type="Gene3D" id="3.50.50.60">
    <property type="entry name" value="FAD/NAD(P)-binding domain"/>
    <property type="match status" value="2"/>
</dbReference>
<reference evidence="9 10" key="1">
    <citation type="submission" date="2024-06" db="EMBL/GenBank/DDBJ databases">
        <authorList>
            <person name="Chen R.Y."/>
        </authorList>
    </citation>
    <scope>NUCLEOTIDE SEQUENCE [LARGE SCALE GENOMIC DNA]</scope>
    <source>
        <strain evidence="9 10">D2</strain>
    </source>
</reference>
<feature type="domain" description="FAD-binding" evidence="8">
    <location>
        <begin position="6"/>
        <end position="323"/>
    </location>
</feature>
<dbReference type="InterPro" id="IPR051205">
    <property type="entry name" value="UbiH/COQ6_monooxygenase"/>
</dbReference>
<dbReference type="GO" id="GO:0004497">
    <property type="term" value="F:monooxygenase activity"/>
    <property type="evidence" value="ECO:0007669"/>
    <property type="project" value="UniProtKB-KW"/>
</dbReference>
<evidence type="ECO:0000259" key="8">
    <source>
        <dbReference type="Pfam" id="PF01494"/>
    </source>
</evidence>
<keyword evidence="6" id="KW-0560">Oxidoreductase</keyword>
<protein>
    <submittedName>
        <fullName evidence="9">FAD-dependent monooxygenase</fullName>
    </submittedName>
</protein>
<evidence type="ECO:0000256" key="4">
    <source>
        <dbReference type="ARBA" id="ARBA00022630"/>
    </source>
</evidence>
<comment type="similarity">
    <text evidence="3">Belongs to the UbiH/COQ6 family.</text>
</comment>
<evidence type="ECO:0000256" key="1">
    <source>
        <dbReference type="ARBA" id="ARBA00001974"/>
    </source>
</evidence>
<keyword evidence="10" id="KW-1185">Reference proteome</keyword>
<comment type="cofactor">
    <cofactor evidence="1">
        <name>FAD</name>
        <dbReference type="ChEBI" id="CHEBI:57692"/>
    </cofactor>
</comment>
<dbReference type="NCBIfam" id="TIGR01988">
    <property type="entry name" value="Ubi-OHases"/>
    <property type="match status" value="1"/>
</dbReference>
<evidence type="ECO:0000313" key="10">
    <source>
        <dbReference type="Proteomes" id="UP001467690"/>
    </source>
</evidence>
<keyword evidence="7 9" id="KW-0503">Monooxygenase</keyword>
<organism evidence="9 10">
    <name type="scientific">Catenovulum sediminis</name>
    <dbReference type="NCBI Taxonomy" id="1740262"/>
    <lineage>
        <taxon>Bacteria</taxon>
        <taxon>Pseudomonadati</taxon>
        <taxon>Pseudomonadota</taxon>
        <taxon>Gammaproteobacteria</taxon>
        <taxon>Alteromonadales</taxon>
        <taxon>Alteromonadaceae</taxon>
        <taxon>Catenovulum</taxon>
    </lineage>
</organism>
<dbReference type="PANTHER" id="PTHR43876">
    <property type="entry name" value="UBIQUINONE BIOSYNTHESIS MONOOXYGENASE COQ6, MITOCHONDRIAL"/>
    <property type="match status" value="1"/>
</dbReference>
<dbReference type="SUPFAM" id="SSF51905">
    <property type="entry name" value="FAD/NAD(P)-binding domain"/>
    <property type="match status" value="1"/>
</dbReference>
<gene>
    <name evidence="9" type="ORF">ABS311_18790</name>
</gene>
<dbReference type="InterPro" id="IPR018168">
    <property type="entry name" value="Ubi_Hdrlase_CS"/>
</dbReference>
<dbReference type="PROSITE" id="PS01304">
    <property type="entry name" value="UBIH"/>
    <property type="match status" value="1"/>
</dbReference>